<gene>
    <name evidence="1" type="ORF">F0P96_18450</name>
</gene>
<organism evidence="1 2">
    <name type="scientific">Hymenobacter busanensis</name>
    <dbReference type="NCBI Taxonomy" id="2607656"/>
    <lineage>
        <taxon>Bacteria</taxon>
        <taxon>Pseudomonadati</taxon>
        <taxon>Bacteroidota</taxon>
        <taxon>Cytophagia</taxon>
        <taxon>Cytophagales</taxon>
        <taxon>Hymenobacteraceae</taxon>
        <taxon>Hymenobacter</taxon>
    </lineage>
</organism>
<sequence>MKFCTQLLLVCGLASCASDSGSSPTNNGADAFISHPKAAKEVEPALEKGSREAVSKFLQWYQVHMPQLEAQLAATVSKQGQGDTAHYQVNFALAERYVLTLAESKLFSNQFLADQRAQFQRSNATLFRTRQAYGPPVGFEFGWLLYTPQPGKVLANALRAKTTEVTATPEGQTRVRLYLPSSGYLDFEVVEESGTLRIASIMPNGIEVEAEG</sequence>
<dbReference type="EMBL" id="VTWU01000007">
    <property type="protein sequence ID" value="KAA9327216.1"/>
    <property type="molecule type" value="Genomic_DNA"/>
</dbReference>
<protein>
    <submittedName>
        <fullName evidence="1">Uncharacterized protein</fullName>
    </submittedName>
</protein>
<proteinExistence type="predicted"/>
<evidence type="ECO:0000313" key="1">
    <source>
        <dbReference type="EMBL" id="KAA9327216.1"/>
    </source>
</evidence>
<dbReference type="RefSeq" id="WP_151080446.1">
    <property type="nucleotide sequence ID" value="NZ_CP047647.1"/>
</dbReference>
<comment type="caution">
    <text evidence="1">The sequence shown here is derived from an EMBL/GenBank/DDBJ whole genome shotgun (WGS) entry which is preliminary data.</text>
</comment>
<evidence type="ECO:0000313" key="2">
    <source>
        <dbReference type="Proteomes" id="UP000326380"/>
    </source>
</evidence>
<name>A0A7L4ZSM1_9BACT</name>
<keyword evidence="2" id="KW-1185">Reference proteome</keyword>
<dbReference type="Proteomes" id="UP000326380">
    <property type="component" value="Unassembled WGS sequence"/>
</dbReference>
<accession>A0A7L4ZSM1</accession>
<reference evidence="1 2" key="1">
    <citation type="submission" date="2019-09" db="EMBL/GenBank/DDBJ databases">
        <title>Genome sequence of Hymenobacter sp. M3.</title>
        <authorList>
            <person name="Srinivasan S."/>
        </authorList>
    </citation>
    <scope>NUCLEOTIDE SEQUENCE [LARGE SCALE GENOMIC DNA]</scope>
    <source>
        <strain evidence="1 2">M3</strain>
    </source>
</reference>
<dbReference type="PROSITE" id="PS51257">
    <property type="entry name" value="PROKAR_LIPOPROTEIN"/>
    <property type="match status" value="1"/>
</dbReference>
<dbReference type="AlphaFoldDB" id="A0A7L4ZSM1"/>